<dbReference type="Gene3D" id="1.10.10.10">
    <property type="entry name" value="Winged helix-like DNA-binding domain superfamily/Winged helix DNA-binding domain"/>
    <property type="match status" value="1"/>
</dbReference>
<evidence type="ECO:0000256" key="3">
    <source>
        <dbReference type="ARBA" id="ARBA00023163"/>
    </source>
</evidence>
<evidence type="ECO:0000259" key="4">
    <source>
        <dbReference type="PROSITE" id="PS50995"/>
    </source>
</evidence>
<dbReference type="SUPFAM" id="SSF46785">
    <property type="entry name" value="Winged helix' DNA-binding domain"/>
    <property type="match status" value="1"/>
</dbReference>
<gene>
    <name evidence="5" type="ORF">SDC9_161980</name>
</gene>
<dbReference type="GO" id="GO:0006950">
    <property type="term" value="P:response to stress"/>
    <property type="evidence" value="ECO:0007669"/>
    <property type="project" value="TreeGrafter"/>
</dbReference>
<dbReference type="PANTHER" id="PTHR33164:SF43">
    <property type="entry name" value="HTH-TYPE TRANSCRIPTIONAL REPRESSOR YETL"/>
    <property type="match status" value="1"/>
</dbReference>
<dbReference type="PROSITE" id="PS50995">
    <property type="entry name" value="HTH_MARR_2"/>
    <property type="match status" value="1"/>
</dbReference>
<proteinExistence type="predicted"/>
<dbReference type="EMBL" id="VSSQ01061289">
    <property type="protein sequence ID" value="MPN14653.1"/>
    <property type="molecule type" value="Genomic_DNA"/>
</dbReference>
<dbReference type="InterPro" id="IPR000835">
    <property type="entry name" value="HTH_MarR-typ"/>
</dbReference>
<feature type="domain" description="HTH marR-type" evidence="4">
    <location>
        <begin position="1"/>
        <end position="125"/>
    </location>
</feature>
<name>A0A645FR43_9ZZZZ</name>
<comment type="caution">
    <text evidence="5">The sequence shown here is derived from an EMBL/GenBank/DDBJ whole genome shotgun (WGS) entry which is preliminary data.</text>
</comment>
<dbReference type="SMART" id="SM00347">
    <property type="entry name" value="HTH_MARR"/>
    <property type="match status" value="1"/>
</dbReference>
<dbReference type="InterPro" id="IPR039422">
    <property type="entry name" value="MarR/SlyA-like"/>
</dbReference>
<keyword evidence="3" id="KW-0804">Transcription</keyword>
<dbReference type="GO" id="GO:0003677">
    <property type="term" value="F:DNA binding"/>
    <property type="evidence" value="ECO:0007669"/>
    <property type="project" value="UniProtKB-KW"/>
</dbReference>
<dbReference type="InterPro" id="IPR023187">
    <property type="entry name" value="Tscrpt_reg_MarR-type_CS"/>
</dbReference>
<organism evidence="5">
    <name type="scientific">bioreactor metagenome</name>
    <dbReference type="NCBI Taxonomy" id="1076179"/>
    <lineage>
        <taxon>unclassified sequences</taxon>
        <taxon>metagenomes</taxon>
        <taxon>ecological metagenomes</taxon>
    </lineage>
</organism>
<dbReference type="PANTHER" id="PTHR33164">
    <property type="entry name" value="TRANSCRIPTIONAL REGULATOR, MARR FAMILY"/>
    <property type="match status" value="1"/>
</dbReference>
<evidence type="ECO:0000256" key="2">
    <source>
        <dbReference type="ARBA" id="ARBA00023125"/>
    </source>
</evidence>
<dbReference type="GO" id="GO:0003700">
    <property type="term" value="F:DNA-binding transcription factor activity"/>
    <property type="evidence" value="ECO:0007669"/>
    <property type="project" value="InterPro"/>
</dbReference>
<accession>A0A645FR43</accession>
<evidence type="ECO:0000256" key="1">
    <source>
        <dbReference type="ARBA" id="ARBA00023015"/>
    </source>
</evidence>
<evidence type="ECO:0000313" key="5">
    <source>
        <dbReference type="EMBL" id="MPN14653.1"/>
    </source>
</evidence>
<dbReference type="InterPro" id="IPR036388">
    <property type="entry name" value="WH-like_DNA-bd_sf"/>
</dbReference>
<dbReference type="PROSITE" id="PS01117">
    <property type="entry name" value="HTH_MARR_1"/>
    <property type="match status" value="1"/>
</dbReference>
<dbReference type="PRINTS" id="PR00598">
    <property type="entry name" value="HTHMARR"/>
</dbReference>
<keyword evidence="1" id="KW-0805">Transcription regulation</keyword>
<sequence length="134" mass="15411">MILKLFEERSQALGQQYGLSFFELGLLRFLDQRPSQDTASDVIALRRVPKANVSKAVERLIRKGLLIRLPDAADRRRIHLGLTPEAKELMPLFDQVISQTIGELFADFTPDEQLIYQQLNQRIIANTYRGLESR</sequence>
<protein>
    <recommendedName>
        <fullName evidence="4">HTH marR-type domain-containing protein</fullName>
    </recommendedName>
</protein>
<keyword evidence="2" id="KW-0238">DNA-binding</keyword>
<dbReference type="AlphaFoldDB" id="A0A645FR43"/>
<dbReference type="Pfam" id="PF12802">
    <property type="entry name" value="MarR_2"/>
    <property type="match status" value="1"/>
</dbReference>
<reference evidence="5" key="1">
    <citation type="submission" date="2019-08" db="EMBL/GenBank/DDBJ databases">
        <authorList>
            <person name="Kucharzyk K."/>
            <person name="Murdoch R.W."/>
            <person name="Higgins S."/>
            <person name="Loffler F."/>
        </authorList>
    </citation>
    <scope>NUCLEOTIDE SEQUENCE</scope>
</reference>
<dbReference type="InterPro" id="IPR036390">
    <property type="entry name" value="WH_DNA-bd_sf"/>
</dbReference>